<protein>
    <recommendedName>
        <fullName evidence="5">Alanine--tRNA ligase</fullName>
        <ecNumber evidence="4">6.1.1.7</ecNumber>
    </recommendedName>
    <alternativeName>
        <fullName evidence="15">Alanyl-tRNA synthetase</fullName>
    </alternativeName>
</protein>
<comment type="caution">
    <text evidence="17">The sequence shown here is derived from an EMBL/GenBank/DDBJ whole genome shotgun (WGS) entry which is preliminary data.</text>
</comment>
<dbReference type="PANTHER" id="PTHR43462:SF1">
    <property type="entry name" value="ALANYL-TRNA EDITING PROTEIN AARSD1"/>
    <property type="match status" value="1"/>
</dbReference>
<comment type="similarity">
    <text evidence="3">Belongs to the class-II aminoacyl-tRNA synthetase family.</text>
</comment>
<keyword evidence="11" id="KW-0067">ATP-binding</keyword>
<keyword evidence="14" id="KW-0030">Aminoacyl-tRNA synthetase</keyword>
<dbReference type="PROSITE" id="PS50860">
    <property type="entry name" value="AA_TRNA_LIGASE_II_ALA"/>
    <property type="match status" value="1"/>
</dbReference>
<gene>
    <name evidence="17" type="ORF">CVD27_12895</name>
</gene>
<evidence type="ECO:0000256" key="15">
    <source>
        <dbReference type="ARBA" id="ARBA00032577"/>
    </source>
</evidence>
<dbReference type="GO" id="GO:0005737">
    <property type="term" value="C:cytoplasm"/>
    <property type="evidence" value="ECO:0007669"/>
    <property type="project" value="UniProtKB-SubCell"/>
</dbReference>
<dbReference type="EMBL" id="PGVE01000049">
    <property type="protein sequence ID" value="PLS03994.1"/>
    <property type="molecule type" value="Genomic_DNA"/>
</dbReference>
<evidence type="ECO:0000313" key="17">
    <source>
        <dbReference type="EMBL" id="PLS03994.1"/>
    </source>
</evidence>
<dbReference type="GO" id="GO:0000049">
    <property type="term" value="F:tRNA binding"/>
    <property type="evidence" value="ECO:0007669"/>
    <property type="project" value="UniProtKB-KW"/>
</dbReference>
<dbReference type="GO" id="GO:0006419">
    <property type="term" value="P:alanyl-tRNA aminoacylation"/>
    <property type="evidence" value="ECO:0007669"/>
    <property type="project" value="InterPro"/>
</dbReference>
<keyword evidence="12" id="KW-0694">RNA-binding</keyword>
<keyword evidence="8" id="KW-0479">Metal-binding</keyword>
<evidence type="ECO:0000256" key="5">
    <source>
        <dbReference type="ARBA" id="ARBA00017959"/>
    </source>
</evidence>
<evidence type="ECO:0000313" key="18">
    <source>
        <dbReference type="Proteomes" id="UP000234950"/>
    </source>
</evidence>
<evidence type="ECO:0000259" key="16">
    <source>
        <dbReference type="PROSITE" id="PS50860"/>
    </source>
</evidence>
<dbReference type="InterPro" id="IPR018163">
    <property type="entry name" value="Thr/Ala-tRNA-synth_IIc_edit"/>
</dbReference>
<dbReference type="Pfam" id="PF01411">
    <property type="entry name" value="tRNA-synt_2c"/>
    <property type="match status" value="1"/>
</dbReference>
<dbReference type="Pfam" id="PF07973">
    <property type="entry name" value="tRNA_SAD"/>
    <property type="match status" value="1"/>
</dbReference>
<dbReference type="Gene3D" id="2.40.30.130">
    <property type="match status" value="1"/>
</dbReference>
<evidence type="ECO:0000256" key="12">
    <source>
        <dbReference type="ARBA" id="ARBA00022884"/>
    </source>
</evidence>
<keyword evidence="7" id="KW-0436">Ligase</keyword>
<dbReference type="InterPro" id="IPR018165">
    <property type="entry name" value="Ala-tRNA-synth_IIc_core"/>
</dbReference>
<accession>A0A2N5HEP0</accession>
<dbReference type="Pfam" id="PF02272">
    <property type="entry name" value="DHHA1"/>
    <property type="match status" value="1"/>
</dbReference>
<evidence type="ECO:0000256" key="10">
    <source>
        <dbReference type="ARBA" id="ARBA00022833"/>
    </source>
</evidence>
<evidence type="ECO:0000256" key="14">
    <source>
        <dbReference type="ARBA" id="ARBA00023146"/>
    </source>
</evidence>
<evidence type="ECO:0000256" key="11">
    <source>
        <dbReference type="ARBA" id="ARBA00022840"/>
    </source>
</evidence>
<comment type="subcellular location">
    <subcellularLocation>
        <location evidence="2">Cytoplasm</location>
    </subcellularLocation>
</comment>
<feature type="domain" description="Alanyl-transfer RNA synthetases family profile" evidence="16">
    <location>
        <begin position="1"/>
        <end position="238"/>
    </location>
</feature>
<dbReference type="GO" id="GO:0046872">
    <property type="term" value="F:metal ion binding"/>
    <property type="evidence" value="ECO:0007669"/>
    <property type="project" value="UniProtKB-KW"/>
</dbReference>
<evidence type="ECO:0000256" key="2">
    <source>
        <dbReference type="ARBA" id="ARBA00004496"/>
    </source>
</evidence>
<dbReference type="SMART" id="SM00863">
    <property type="entry name" value="tRNA_SAD"/>
    <property type="match status" value="1"/>
</dbReference>
<keyword evidence="9" id="KW-0547">Nucleotide-binding</keyword>
<sequence>MKSKLYYQDPYIQTFSARVLKQGQDESGNTFVVLDQTAFYPTGGGQPYDTGLIADRQVIDVEEVDGEIRHYLTETIPQTDANINCMIDWERRFDHMQQHAGQHILSAAFDHLFGYKTVGFHMGSENLTIDLETEELTNEEASKAEELANQIILENRRIETKWVTEEELSQYNLRKETKVKEDIRLVIIPDFDYNGCGGTHPKATGEVSAIKILDWEKQRKNIRIQFACGLRVIKKLGEKQHVLHQLTKLLNAPEKDMQKAVIRLLENEKQLSKALEQSRETLFEYEAKELAGNSQSVVAKVFENRTIQELQKLARMIVSENENSLVFFVSSDGIRLQLVGARGKARNENMKKLISEILPLINGKGGGNESFAQGGGEACLTAEQLLDKIVSLRN</sequence>
<dbReference type="InterPro" id="IPR018164">
    <property type="entry name" value="Ala-tRNA-synth_IIc_N"/>
</dbReference>
<dbReference type="PANTHER" id="PTHR43462">
    <property type="entry name" value="ALANYL-TRNA EDITING PROTEIN"/>
    <property type="match status" value="1"/>
</dbReference>
<dbReference type="GO" id="GO:0002161">
    <property type="term" value="F:aminoacyl-tRNA deacylase activity"/>
    <property type="evidence" value="ECO:0007669"/>
    <property type="project" value="UniProtKB-ARBA"/>
</dbReference>
<dbReference type="Proteomes" id="UP000234950">
    <property type="component" value="Unassembled WGS sequence"/>
</dbReference>
<keyword evidence="6" id="KW-0820">tRNA-binding</keyword>
<comment type="cofactor">
    <cofactor evidence="1">
        <name>Zn(2+)</name>
        <dbReference type="ChEBI" id="CHEBI:29105"/>
    </cofactor>
</comment>
<evidence type="ECO:0000256" key="4">
    <source>
        <dbReference type="ARBA" id="ARBA00013168"/>
    </source>
</evidence>
<keyword evidence="13" id="KW-0648">Protein biosynthesis</keyword>
<dbReference type="GO" id="GO:0005524">
    <property type="term" value="F:ATP binding"/>
    <property type="evidence" value="ECO:0007669"/>
    <property type="project" value="UniProtKB-KW"/>
</dbReference>
<evidence type="ECO:0000256" key="7">
    <source>
        <dbReference type="ARBA" id="ARBA00022598"/>
    </source>
</evidence>
<dbReference type="SUPFAM" id="SSF50447">
    <property type="entry name" value="Translation proteins"/>
    <property type="match status" value="1"/>
</dbReference>
<dbReference type="Gene3D" id="3.30.980.10">
    <property type="entry name" value="Threonyl-trna Synthetase, Chain A, domain 2"/>
    <property type="match status" value="1"/>
</dbReference>
<evidence type="ECO:0000256" key="8">
    <source>
        <dbReference type="ARBA" id="ARBA00022723"/>
    </source>
</evidence>
<evidence type="ECO:0000256" key="6">
    <source>
        <dbReference type="ARBA" id="ARBA00022555"/>
    </source>
</evidence>
<dbReference type="InterPro" id="IPR009000">
    <property type="entry name" value="Transl_B-barrel_sf"/>
</dbReference>
<keyword evidence="10" id="KW-0862">Zinc</keyword>
<keyword evidence="18" id="KW-1185">Reference proteome</keyword>
<name>A0A2N5HEP0_9BACI</name>
<dbReference type="AlphaFoldDB" id="A0A2N5HEP0"/>
<evidence type="ECO:0000256" key="1">
    <source>
        <dbReference type="ARBA" id="ARBA00001947"/>
    </source>
</evidence>
<proteinExistence type="inferred from homology"/>
<evidence type="ECO:0000256" key="13">
    <source>
        <dbReference type="ARBA" id="ARBA00022917"/>
    </source>
</evidence>
<dbReference type="GO" id="GO:0004813">
    <property type="term" value="F:alanine-tRNA ligase activity"/>
    <property type="evidence" value="ECO:0007669"/>
    <property type="project" value="UniProtKB-EC"/>
</dbReference>
<evidence type="ECO:0000256" key="9">
    <source>
        <dbReference type="ARBA" id="ARBA00022741"/>
    </source>
</evidence>
<dbReference type="InterPro" id="IPR051335">
    <property type="entry name" value="Alanyl-tRNA_Editing_Enzymes"/>
</dbReference>
<reference evidence="17 18" key="1">
    <citation type="submission" date="2017-11" db="EMBL/GenBank/DDBJ databases">
        <title>Comparitive Functional Genomics of Dry Heat Resistant strains isolated from the Viking Spacecraft.</title>
        <authorList>
            <person name="Seuylemezian A."/>
            <person name="Cooper K."/>
            <person name="Vaishampayan P."/>
        </authorList>
    </citation>
    <scope>NUCLEOTIDE SEQUENCE [LARGE SCALE GENOMIC DNA]</scope>
    <source>
        <strain evidence="17 18">V32-6</strain>
    </source>
</reference>
<dbReference type="SUPFAM" id="SSF55186">
    <property type="entry name" value="ThrRS/AlaRS common domain"/>
    <property type="match status" value="1"/>
</dbReference>
<dbReference type="EC" id="6.1.1.7" evidence="4"/>
<dbReference type="InterPro" id="IPR003156">
    <property type="entry name" value="DHHA1_dom"/>
</dbReference>
<dbReference type="InterPro" id="IPR012947">
    <property type="entry name" value="tRNA_SAD"/>
</dbReference>
<dbReference type="Gene3D" id="3.10.310.40">
    <property type="match status" value="1"/>
</dbReference>
<dbReference type="FunFam" id="3.10.310.40:FF:000001">
    <property type="entry name" value="Alanine--tRNA ligase"/>
    <property type="match status" value="1"/>
</dbReference>
<organism evidence="17 18">
    <name type="scientific">Neobacillus cucumis</name>
    <dbReference type="NCBI Taxonomy" id="1740721"/>
    <lineage>
        <taxon>Bacteria</taxon>
        <taxon>Bacillati</taxon>
        <taxon>Bacillota</taxon>
        <taxon>Bacilli</taxon>
        <taxon>Bacillales</taxon>
        <taxon>Bacillaceae</taxon>
        <taxon>Neobacillus</taxon>
    </lineage>
</organism>
<dbReference type="OrthoDB" id="9812949at2"/>
<evidence type="ECO:0000256" key="3">
    <source>
        <dbReference type="ARBA" id="ARBA00008226"/>
    </source>
</evidence>